<sequence length="182" mass="21489">MDKVYEKDGYRLRLARKEDAEEYYRNNFQPFDPEVARLTGSRTDFSHDEVVGFLKNCVEDKNRYDFLIFSPKGEIMGESVLNEIDWDLRKANFRIAIFHPEECGKGIGSWAIENTLEFAFQEINLHRVELDVFSFNPRAIKAYEKAGFQREGVLRDAVKDGENYEDDILMSILEEEWAERRR</sequence>
<gene>
    <name evidence="2" type="ORF">H9935_08675</name>
</gene>
<dbReference type="PROSITE" id="PS51186">
    <property type="entry name" value="GNAT"/>
    <property type="match status" value="1"/>
</dbReference>
<dbReference type="InterPro" id="IPR016181">
    <property type="entry name" value="Acyl_CoA_acyltransferase"/>
</dbReference>
<evidence type="ECO:0000313" key="2">
    <source>
        <dbReference type="EMBL" id="HJC10876.1"/>
    </source>
</evidence>
<organism evidence="2 3">
    <name type="scientific">Candidatus Blautia merdigallinarum</name>
    <dbReference type="NCBI Taxonomy" id="2838495"/>
    <lineage>
        <taxon>Bacteria</taxon>
        <taxon>Bacillati</taxon>
        <taxon>Bacillota</taxon>
        <taxon>Clostridia</taxon>
        <taxon>Lachnospirales</taxon>
        <taxon>Lachnospiraceae</taxon>
        <taxon>Blautia</taxon>
    </lineage>
</organism>
<dbReference type="InterPro" id="IPR000182">
    <property type="entry name" value="GNAT_dom"/>
</dbReference>
<evidence type="ECO:0000259" key="1">
    <source>
        <dbReference type="PROSITE" id="PS51186"/>
    </source>
</evidence>
<reference evidence="2" key="1">
    <citation type="journal article" date="2021" name="PeerJ">
        <title>Extensive microbial diversity within the chicken gut microbiome revealed by metagenomics and culture.</title>
        <authorList>
            <person name="Gilroy R."/>
            <person name="Ravi A."/>
            <person name="Getino M."/>
            <person name="Pursley I."/>
            <person name="Horton D.L."/>
            <person name="Alikhan N.F."/>
            <person name="Baker D."/>
            <person name="Gharbi K."/>
            <person name="Hall N."/>
            <person name="Watson M."/>
            <person name="Adriaenssens E.M."/>
            <person name="Foster-Nyarko E."/>
            <person name="Jarju S."/>
            <person name="Secka A."/>
            <person name="Antonio M."/>
            <person name="Oren A."/>
            <person name="Chaudhuri R.R."/>
            <person name="La Ragione R."/>
            <person name="Hildebrand F."/>
            <person name="Pallen M.J."/>
        </authorList>
    </citation>
    <scope>NUCLEOTIDE SEQUENCE</scope>
    <source>
        <strain evidence="2">ChiSxjej6B18-287</strain>
    </source>
</reference>
<dbReference type="Proteomes" id="UP000823893">
    <property type="component" value="Unassembled WGS sequence"/>
</dbReference>
<dbReference type="PANTHER" id="PTHR43415:SF3">
    <property type="entry name" value="GNAT-FAMILY ACETYLTRANSFERASE"/>
    <property type="match status" value="1"/>
</dbReference>
<dbReference type="SUPFAM" id="SSF55729">
    <property type="entry name" value="Acyl-CoA N-acyltransferases (Nat)"/>
    <property type="match status" value="1"/>
</dbReference>
<dbReference type="AlphaFoldDB" id="A0A9D2SKX7"/>
<protein>
    <submittedName>
        <fullName evidence="2">GNAT family N-acetyltransferase</fullName>
    </submittedName>
</protein>
<comment type="caution">
    <text evidence="2">The sequence shown here is derived from an EMBL/GenBank/DDBJ whole genome shotgun (WGS) entry which is preliminary data.</text>
</comment>
<evidence type="ECO:0000313" key="3">
    <source>
        <dbReference type="Proteomes" id="UP000823893"/>
    </source>
</evidence>
<name>A0A9D2SKX7_9FIRM</name>
<dbReference type="EMBL" id="DWWV01000111">
    <property type="protein sequence ID" value="HJC10876.1"/>
    <property type="molecule type" value="Genomic_DNA"/>
</dbReference>
<dbReference type="PANTHER" id="PTHR43415">
    <property type="entry name" value="SPERMIDINE N(1)-ACETYLTRANSFERASE"/>
    <property type="match status" value="1"/>
</dbReference>
<dbReference type="Gene3D" id="3.40.630.30">
    <property type="match status" value="1"/>
</dbReference>
<feature type="domain" description="N-acetyltransferase" evidence="1">
    <location>
        <begin position="10"/>
        <end position="175"/>
    </location>
</feature>
<dbReference type="Pfam" id="PF13302">
    <property type="entry name" value="Acetyltransf_3"/>
    <property type="match status" value="1"/>
</dbReference>
<dbReference type="GO" id="GO:0016747">
    <property type="term" value="F:acyltransferase activity, transferring groups other than amino-acyl groups"/>
    <property type="evidence" value="ECO:0007669"/>
    <property type="project" value="InterPro"/>
</dbReference>
<accession>A0A9D2SKX7</accession>
<reference evidence="2" key="2">
    <citation type="submission" date="2021-04" db="EMBL/GenBank/DDBJ databases">
        <authorList>
            <person name="Gilroy R."/>
        </authorList>
    </citation>
    <scope>NUCLEOTIDE SEQUENCE</scope>
    <source>
        <strain evidence="2">ChiSxjej6B18-287</strain>
    </source>
</reference>
<proteinExistence type="predicted"/>